<dbReference type="Gene3D" id="1.10.10.10">
    <property type="entry name" value="Winged helix-like DNA-binding domain superfamily/Winged helix DNA-binding domain"/>
    <property type="match status" value="1"/>
</dbReference>
<reference evidence="4" key="1">
    <citation type="submission" date="2018-09" db="EMBL/GenBank/DDBJ databases">
        <authorList>
            <person name="Zhu H."/>
        </authorList>
    </citation>
    <scope>NUCLEOTIDE SEQUENCE [LARGE SCALE GENOMIC DNA]</scope>
    <source>
        <strain evidence="4">K1R23-30</strain>
    </source>
</reference>
<name>A0A3A3FHE7_9BURK</name>
<feature type="compositionally biased region" description="Polar residues" evidence="1">
    <location>
        <begin position="1"/>
        <end position="17"/>
    </location>
</feature>
<sequence>MPSGLNFMTQKKATASTRPRKVVSAKKLEETDELSTIRQPVVAESNGKFQLRPSTSKLELLDEGGNTDHRFRQFLYDFSVLATQLETARAYLAAHVGVTSPQYNILMIIARNQGEEGVSVSDVARYLHVTGAFITAEVRKLENIGLVEKRPNPNDARSTLLRLSPEGETRIRDVEPERLFVNDNLFQNLSGKDFQHLSATLSSLLDDFANTNQMLQMRQERNKRAQASRNRKVG</sequence>
<dbReference type="PANTHER" id="PTHR33164">
    <property type="entry name" value="TRANSCRIPTIONAL REGULATOR, MARR FAMILY"/>
    <property type="match status" value="1"/>
</dbReference>
<dbReference type="Proteomes" id="UP000265955">
    <property type="component" value="Unassembled WGS sequence"/>
</dbReference>
<dbReference type="AlphaFoldDB" id="A0A3A3FHE7"/>
<proteinExistence type="predicted"/>
<dbReference type="InterPro" id="IPR000835">
    <property type="entry name" value="HTH_MarR-typ"/>
</dbReference>
<dbReference type="PROSITE" id="PS50995">
    <property type="entry name" value="HTH_MARR_2"/>
    <property type="match status" value="1"/>
</dbReference>
<feature type="domain" description="HTH marR-type" evidence="2">
    <location>
        <begin position="71"/>
        <end position="206"/>
    </location>
</feature>
<evidence type="ECO:0000256" key="1">
    <source>
        <dbReference type="SAM" id="MobiDB-lite"/>
    </source>
</evidence>
<dbReference type="EMBL" id="QYUO01000003">
    <property type="protein sequence ID" value="RJF92577.1"/>
    <property type="molecule type" value="Genomic_DNA"/>
</dbReference>
<evidence type="ECO:0000313" key="3">
    <source>
        <dbReference type="EMBL" id="RJF92577.1"/>
    </source>
</evidence>
<dbReference type="Pfam" id="PF12802">
    <property type="entry name" value="MarR_2"/>
    <property type="match status" value="1"/>
</dbReference>
<organism evidence="3 4">
    <name type="scientific">Noviherbaspirillum saxi</name>
    <dbReference type="NCBI Taxonomy" id="2320863"/>
    <lineage>
        <taxon>Bacteria</taxon>
        <taxon>Pseudomonadati</taxon>
        <taxon>Pseudomonadota</taxon>
        <taxon>Betaproteobacteria</taxon>
        <taxon>Burkholderiales</taxon>
        <taxon>Oxalobacteraceae</taxon>
        <taxon>Noviherbaspirillum</taxon>
    </lineage>
</organism>
<feature type="region of interest" description="Disordered" evidence="1">
    <location>
        <begin position="1"/>
        <end position="20"/>
    </location>
</feature>
<accession>A0A3A3FHE7</accession>
<evidence type="ECO:0000313" key="4">
    <source>
        <dbReference type="Proteomes" id="UP000265955"/>
    </source>
</evidence>
<dbReference type="GO" id="GO:0003700">
    <property type="term" value="F:DNA-binding transcription factor activity"/>
    <property type="evidence" value="ECO:0007669"/>
    <property type="project" value="InterPro"/>
</dbReference>
<dbReference type="InterPro" id="IPR036390">
    <property type="entry name" value="WH_DNA-bd_sf"/>
</dbReference>
<evidence type="ECO:0000259" key="2">
    <source>
        <dbReference type="PROSITE" id="PS50995"/>
    </source>
</evidence>
<protein>
    <submittedName>
        <fullName evidence="3">MarR family transcriptional regulator</fullName>
    </submittedName>
</protein>
<dbReference type="PANTHER" id="PTHR33164:SF101">
    <property type="entry name" value="TRANSCRIPTIONAL REPRESSOR MPRA"/>
    <property type="match status" value="1"/>
</dbReference>
<dbReference type="InterPro" id="IPR039422">
    <property type="entry name" value="MarR/SlyA-like"/>
</dbReference>
<dbReference type="SMART" id="SM00347">
    <property type="entry name" value="HTH_MARR"/>
    <property type="match status" value="1"/>
</dbReference>
<dbReference type="SUPFAM" id="SSF46785">
    <property type="entry name" value="Winged helix' DNA-binding domain"/>
    <property type="match status" value="1"/>
</dbReference>
<keyword evidence="4" id="KW-1185">Reference proteome</keyword>
<dbReference type="GO" id="GO:0006950">
    <property type="term" value="P:response to stress"/>
    <property type="evidence" value="ECO:0007669"/>
    <property type="project" value="TreeGrafter"/>
</dbReference>
<comment type="caution">
    <text evidence="3">The sequence shown here is derived from an EMBL/GenBank/DDBJ whole genome shotgun (WGS) entry which is preliminary data.</text>
</comment>
<gene>
    <name evidence="3" type="ORF">D3871_28705</name>
</gene>
<dbReference type="InterPro" id="IPR036388">
    <property type="entry name" value="WH-like_DNA-bd_sf"/>
</dbReference>